<evidence type="ECO:0000259" key="2">
    <source>
        <dbReference type="Pfam" id="PF10412"/>
    </source>
</evidence>
<feature type="region of interest" description="Disordered" evidence="1">
    <location>
        <begin position="507"/>
        <end position="564"/>
    </location>
</feature>
<feature type="compositionally biased region" description="Basic and acidic residues" evidence="1">
    <location>
        <begin position="539"/>
        <end position="551"/>
    </location>
</feature>
<dbReference type="PANTHER" id="PTHR30121">
    <property type="entry name" value="UNCHARACTERIZED PROTEIN YJGR-RELATED"/>
    <property type="match status" value="1"/>
</dbReference>
<gene>
    <name evidence="3" type="ORF">CO184_00515</name>
</gene>
<name>A0A2M7WV24_9BACT</name>
<proteinExistence type="predicted"/>
<evidence type="ECO:0000313" key="4">
    <source>
        <dbReference type="Proteomes" id="UP000231487"/>
    </source>
</evidence>
<dbReference type="Proteomes" id="UP000231487">
    <property type="component" value="Unassembled WGS sequence"/>
</dbReference>
<dbReference type="InterPro" id="IPR019476">
    <property type="entry name" value="T4SS_TraD_DNA-bd"/>
</dbReference>
<sequence length="564" mass="63740">MYNPEKVTYFAETDSRNKRVKFGIKAKDRTRHVYVIGKTGMGKSTLLENMAVQDIQNGEGLAFIDPHGKTADLLLEYVPEERLKDVVYFAPFDTDYPISFNVMEDVGPDKRHLVSNGLLSAFKKIWVDAWSARMEYILSNVILALLEYPGSTLVGINRMLADKEYRNKVVANISDPSVKSFWTDEFAKYGERYMQEAGAAIQNKVGQFIANPLVRNIIGQPKSSFDFRDVMDGQKIVIVNLSKGRVGEANANLLGSMIITKIYLAALSRADVNETTLSKLPNFYLYVDEFQSFANESFADILSEARKYRLNLTIAHQYIEQMSEEVRAAVFGNVGTMVTFRVGAFDAEVLEKEFAPVFTAEDLVNLGFIQIYLKLMIDGVSSQPFSATTMAPIGKPTLSHKEEIIDNSRSNFSRPRAIVEAAIRAWHEEGAKRDFDNSRPKKPDIKKEKQIMFEELMKTEKKEVNREPQNKISLENLKSNSNRNSKNPSKENLSQLREALASIVKNSKETKTDEIVRPDKAETNTDKVNPQANQPPKTKTVEEGSKPKEISQDELINLLKVDEN</sequence>
<accession>A0A2M7WV24</accession>
<dbReference type="InterPro" id="IPR051162">
    <property type="entry name" value="T4SS_component"/>
</dbReference>
<dbReference type="Gene3D" id="3.40.50.300">
    <property type="entry name" value="P-loop containing nucleotide triphosphate hydrolases"/>
    <property type="match status" value="2"/>
</dbReference>
<feature type="compositionally biased region" description="Polar residues" evidence="1">
    <location>
        <begin position="526"/>
        <end position="537"/>
    </location>
</feature>
<reference evidence="4" key="1">
    <citation type="submission" date="2017-09" db="EMBL/GenBank/DDBJ databases">
        <title>Depth-based differentiation of microbial function through sediment-hosted aquifers and enrichment of novel symbionts in the deep terrestrial subsurface.</title>
        <authorList>
            <person name="Probst A.J."/>
            <person name="Ladd B."/>
            <person name="Jarett J.K."/>
            <person name="Geller-Mcgrath D.E."/>
            <person name="Sieber C.M.K."/>
            <person name="Emerson J.B."/>
            <person name="Anantharaman K."/>
            <person name="Thomas B.C."/>
            <person name="Malmstrom R."/>
            <person name="Stieglmeier M."/>
            <person name="Klingl A."/>
            <person name="Woyke T."/>
            <person name="Ryan C.M."/>
            <person name="Banfield J.F."/>
        </authorList>
    </citation>
    <scope>NUCLEOTIDE SEQUENCE [LARGE SCALE GENOMIC DNA]</scope>
</reference>
<organism evidence="3 4">
    <name type="scientific">Candidatus Zambryskibacteria bacterium CG_4_9_14_3_um_filter_40_16</name>
    <dbReference type="NCBI Taxonomy" id="1975111"/>
    <lineage>
        <taxon>Bacteria</taxon>
        <taxon>Candidatus Zambryskiibacteriota</taxon>
    </lineage>
</organism>
<dbReference type="InterPro" id="IPR027417">
    <property type="entry name" value="P-loop_NTPase"/>
</dbReference>
<comment type="caution">
    <text evidence="3">The sequence shown here is derived from an EMBL/GenBank/DDBJ whole genome shotgun (WGS) entry which is preliminary data.</text>
</comment>
<dbReference type="EMBL" id="PFXE01000011">
    <property type="protein sequence ID" value="PJA34137.1"/>
    <property type="molecule type" value="Genomic_DNA"/>
</dbReference>
<feature type="domain" description="Type IV secretion system coupling protein TraD DNA-binding" evidence="2">
    <location>
        <begin position="25"/>
        <end position="342"/>
    </location>
</feature>
<feature type="region of interest" description="Disordered" evidence="1">
    <location>
        <begin position="460"/>
        <end position="494"/>
    </location>
</feature>
<evidence type="ECO:0000256" key="1">
    <source>
        <dbReference type="SAM" id="MobiDB-lite"/>
    </source>
</evidence>
<dbReference type="Pfam" id="PF10412">
    <property type="entry name" value="TrwB_AAD_bind"/>
    <property type="match status" value="1"/>
</dbReference>
<evidence type="ECO:0000313" key="3">
    <source>
        <dbReference type="EMBL" id="PJA34137.1"/>
    </source>
</evidence>
<feature type="compositionally biased region" description="Basic and acidic residues" evidence="1">
    <location>
        <begin position="507"/>
        <end position="525"/>
    </location>
</feature>
<dbReference type="AlphaFoldDB" id="A0A2M7WV24"/>
<feature type="compositionally biased region" description="Basic and acidic residues" evidence="1">
    <location>
        <begin position="460"/>
        <end position="469"/>
    </location>
</feature>
<dbReference type="PANTHER" id="PTHR30121:SF11">
    <property type="entry name" value="AAA+ ATPASE DOMAIN-CONTAINING PROTEIN"/>
    <property type="match status" value="1"/>
</dbReference>
<dbReference type="CDD" id="cd01127">
    <property type="entry name" value="TrwB_TraG_TraD_VirD4"/>
    <property type="match status" value="1"/>
</dbReference>
<dbReference type="SUPFAM" id="SSF52540">
    <property type="entry name" value="P-loop containing nucleoside triphosphate hydrolases"/>
    <property type="match status" value="1"/>
</dbReference>
<feature type="compositionally biased region" description="Low complexity" evidence="1">
    <location>
        <begin position="473"/>
        <end position="492"/>
    </location>
</feature>
<protein>
    <recommendedName>
        <fullName evidence="2">Type IV secretion system coupling protein TraD DNA-binding domain-containing protein</fullName>
    </recommendedName>
</protein>